<evidence type="ECO:0000256" key="1">
    <source>
        <dbReference type="PROSITE-ProRule" id="PRU00708"/>
    </source>
</evidence>
<dbReference type="Gene3D" id="1.25.40.10">
    <property type="entry name" value="Tetratricopeptide repeat domain"/>
    <property type="match status" value="3"/>
</dbReference>
<protein>
    <submittedName>
        <fullName evidence="5">Pentatricopeptide repeat-containing protein, chloroplastic</fullName>
    </submittedName>
</protein>
<reference evidence="3" key="1">
    <citation type="submission" date="2022-10" db="EMBL/GenBank/DDBJ databases">
        <authorList>
            <person name="Chen Y."/>
            <person name="Dougan E. K."/>
            <person name="Chan C."/>
            <person name="Rhodes N."/>
            <person name="Thang M."/>
        </authorList>
    </citation>
    <scope>NUCLEOTIDE SEQUENCE</scope>
</reference>
<dbReference type="OrthoDB" id="2423701at2759"/>
<reference evidence="4" key="2">
    <citation type="submission" date="2024-04" db="EMBL/GenBank/DDBJ databases">
        <authorList>
            <person name="Chen Y."/>
            <person name="Shah S."/>
            <person name="Dougan E. K."/>
            <person name="Thang M."/>
            <person name="Chan C."/>
        </authorList>
    </citation>
    <scope>NUCLEOTIDE SEQUENCE [LARGE SCALE GENOMIC DNA]</scope>
</reference>
<dbReference type="EMBL" id="CAMXCT010002779">
    <property type="protein sequence ID" value="CAI4000361.1"/>
    <property type="molecule type" value="Genomic_DNA"/>
</dbReference>
<evidence type="ECO:0000313" key="5">
    <source>
        <dbReference type="EMBL" id="CAL4787673.1"/>
    </source>
</evidence>
<feature type="repeat" description="PPR" evidence="1">
    <location>
        <begin position="206"/>
        <end position="240"/>
    </location>
</feature>
<feature type="repeat" description="PPR" evidence="1">
    <location>
        <begin position="171"/>
        <end position="205"/>
    </location>
</feature>
<proteinExistence type="predicted"/>
<dbReference type="InterPro" id="IPR002885">
    <property type="entry name" value="PPR_rpt"/>
</dbReference>
<comment type="caution">
    <text evidence="3">The sequence shown here is derived from an EMBL/GenBank/DDBJ whole genome shotgun (WGS) entry which is preliminary data.</text>
</comment>
<sequence>MVRKEALLSLVRHGARGSQEALKKLLQEHPNELLERDFLGLIRCLGRRSAWQSSIQVFDSMTRAGHEPKELHYTAAMRSCAQGGAAAATALRLFGELPAPTAPAFTAAIASCGVAREWELAIDMLHAMARAQHQPDLLAFNAVLTVCRRAQKSKLALKLMEALRQQQLQPDVMTYSACVSACEEVARWMRAVTFLTEMRRDSVAPNVVTFSSAISACAKARLWDRALSVMAEMRESQVEPNMVTHSAVLSACEKAGQWQWALKHWLEMRNAGLRPNRMSYCAVMGSMGQCLYWQQALESLEEMWQAVVTPDLRNYTMTLSALEKSKQWQWAVELLSNMSIRKLKPDLICRSIVKRARFAGSLGRKSRRKHLISRAGQKGTSLVSDSLEPLNILLLIGYYSWFFSTYLICWVSISILVIFNYICIYYNII</sequence>
<dbReference type="PROSITE" id="PS51375">
    <property type="entry name" value="PPR"/>
    <property type="match status" value="3"/>
</dbReference>
<evidence type="ECO:0000313" key="6">
    <source>
        <dbReference type="Proteomes" id="UP001152797"/>
    </source>
</evidence>
<dbReference type="Proteomes" id="UP001152797">
    <property type="component" value="Unassembled WGS sequence"/>
</dbReference>
<organism evidence="3">
    <name type="scientific">Cladocopium goreaui</name>
    <dbReference type="NCBI Taxonomy" id="2562237"/>
    <lineage>
        <taxon>Eukaryota</taxon>
        <taxon>Sar</taxon>
        <taxon>Alveolata</taxon>
        <taxon>Dinophyceae</taxon>
        <taxon>Suessiales</taxon>
        <taxon>Symbiodiniaceae</taxon>
        <taxon>Cladocopium</taxon>
    </lineage>
</organism>
<dbReference type="Pfam" id="PF13812">
    <property type="entry name" value="PPR_3"/>
    <property type="match status" value="2"/>
</dbReference>
<dbReference type="PANTHER" id="PTHR47938">
    <property type="entry name" value="RESPIRATORY COMPLEX I CHAPERONE (CIA84), PUTATIVE (AFU_ORTHOLOGUE AFUA_2G06020)-RELATED"/>
    <property type="match status" value="1"/>
</dbReference>
<dbReference type="GO" id="GO:0003729">
    <property type="term" value="F:mRNA binding"/>
    <property type="evidence" value="ECO:0007669"/>
    <property type="project" value="TreeGrafter"/>
</dbReference>
<keyword evidence="2" id="KW-0472">Membrane</keyword>
<dbReference type="InterPro" id="IPR011990">
    <property type="entry name" value="TPR-like_helical_dom_sf"/>
</dbReference>
<evidence type="ECO:0000256" key="2">
    <source>
        <dbReference type="SAM" id="Phobius"/>
    </source>
</evidence>
<dbReference type="EMBL" id="CAMXCT020002779">
    <property type="protein sequence ID" value="CAL1153736.1"/>
    <property type="molecule type" value="Genomic_DNA"/>
</dbReference>
<keyword evidence="6" id="KW-1185">Reference proteome</keyword>
<feature type="repeat" description="PPR" evidence="1">
    <location>
        <begin position="241"/>
        <end position="275"/>
    </location>
</feature>
<accession>A0A9P1D1S5</accession>
<name>A0A9P1D1S5_9DINO</name>
<evidence type="ECO:0000313" key="4">
    <source>
        <dbReference type="EMBL" id="CAL1153736.1"/>
    </source>
</evidence>
<dbReference type="PANTHER" id="PTHR47938:SF35">
    <property type="entry name" value="PENTATRICOPEPTIDE REPEAT-CONTAINING PROTEIN 4, MITOCHONDRIAL-RELATED"/>
    <property type="match status" value="1"/>
</dbReference>
<keyword evidence="2" id="KW-0812">Transmembrane</keyword>
<feature type="transmembrane region" description="Helical" evidence="2">
    <location>
        <begin position="398"/>
        <end position="426"/>
    </location>
</feature>
<keyword evidence="2" id="KW-1133">Transmembrane helix</keyword>
<dbReference type="AlphaFoldDB" id="A0A9P1D1S5"/>
<evidence type="ECO:0000313" key="3">
    <source>
        <dbReference type="EMBL" id="CAI4000361.1"/>
    </source>
</evidence>
<dbReference type="EMBL" id="CAMXCT030002779">
    <property type="protein sequence ID" value="CAL4787673.1"/>
    <property type="molecule type" value="Genomic_DNA"/>
</dbReference>
<gene>
    <name evidence="3" type="ORF">C1SCF055_LOCUS26483</name>
</gene>
<dbReference type="NCBIfam" id="TIGR00756">
    <property type="entry name" value="PPR"/>
    <property type="match status" value="2"/>
</dbReference>